<dbReference type="Proteomes" id="UP001515480">
    <property type="component" value="Unassembled WGS sequence"/>
</dbReference>
<evidence type="ECO:0000256" key="1">
    <source>
        <dbReference type="ARBA" id="ARBA00023172"/>
    </source>
</evidence>
<comment type="caution">
    <text evidence="2">The sequence shown here is derived from an EMBL/GenBank/DDBJ whole genome shotgun (WGS) entry which is preliminary data.</text>
</comment>
<dbReference type="InterPro" id="IPR011010">
    <property type="entry name" value="DNA_brk_join_enz"/>
</dbReference>
<dbReference type="InterPro" id="IPR052925">
    <property type="entry name" value="Phage_Integrase-like_Recomb"/>
</dbReference>
<dbReference type="GO" id="GO:0003677">
    <property type="term" value="F:DNA binding"/>
    <property type="evidence" value="ECO:0007669"/>
    <property type="project" value="InterPro"/>
</dbReference>
<proteinExistence type="predicted"/>
<dbReference type="GO" id="GO:0015074">
    <property type="term" value="P:DNA integration"/>
    <property type="evidence" value="ECO:0007669"/>
    <property type="project" value="InterPro"/>
</dbReference>
<evidence type="ECO:0008006" key="4">
    <source>
        <dbReference type="Google" id="ProtNLM"/>
    </source>
</evidence>
<dbReference type="AlphaFoldDB" id="A0AB34IYI2"/>
<evidence type="ECO:0000313" key="3">
    <source>
        <dbReference type="Proteomes" id="UP001515480"/>
    </source>
</evidence>
<dbReference type="Gene3D" id="1.10.443.10">
    <property type="entry name" value="Intergrase catalytic core"/>
    <property type="match status" value="1"/>
</dbReference>
<sequence length="542" mass="59854">MAPPAFFTTDPTGHIPVPPDPTAVSAEWLAATFGRSLFVSQDNRNYLFARARLRANGTPVLVLAGATDATAEASEVEIPLAALRETSTPPHIAKVFLSLFNVPIALADEEVTATKVRAGDATVQKIVASRLKSDGVTTTRTQSTLNVASFLALARCNGGDLLHRLHADAIARLRVAFAPGSKGELNTVLRAFNEFARACPQRHLFHTPRYRGDSAATAWNEWTLILFAQFLASAPSKKTKRMLKARTVESYISLLKGFLSYTYNFELVERSPRLSRLIKALYSDDPLADSRKKRRALRRHHLISMWERVAEARSDSPNAANDQALLAVAWHVLARGGELAPQVRPEAWSPDLHPTRADVEFRISTSHGPYAILWLRPLKKQAKRGAVKVPQYIVAHSGGGDDAYFLLRRLVQLDPVPKEQARATPLFRRRPRSAKGAPSKPPRHISVPMLRSLVRRRMRALGETDLEQWGAHSCRIGGATDLGASRGASPLLLQARGRWASDIGKIYSRMTRQALLSASKMMYGAPKGRDLEEIFPDFAQPV</sequence>
<dbReference type="InterPro" id="IPR013762">
    <property type="entry name" value="Integrase-like_cat_sf"/>
</dbReference>
<dbReference type="SUPFAM" id="SSF56349">
    <property type="entry name" value="DNA breaking-rejoining enzymes"/>
    <property type="match status" value="1"/>
</dbReference>
<organism evidence="2 3">
    <name type="scientific">Prymnesium parvum</name>
    <name type="common">Toxic golden alga</name>
    <dbReference type="NCBI Taxonomy" id="97485"/>
    <lineage>
        <taxon>Eukaryota</taxon>
        <taxon>Haptista</taxon>
        <taxon>Haptophyta</taxon>
        <taxon>Prymnesiophyceae</taxon>
        <taxon>Prymnesiales</taxon>
        <taxon>Prymnesiaceae</taxon>
        <taxon>Prymnesium</taxon>
    </lineage>
</organism>
<accession>A0AB34IYI2</accession>
<dbReference type="EMBL" id="JBGBPQ010000015">
    <property type="protein sequence ID" value="KAL1510388.1"/>
    <property type="molecule type" value="Genomic_DNA"/>
</dbReference>
<protein>
    <recommendedName>
        <fullName evidence="4">Core-binding (CB) domain-containing protein</fullName>
    </recommendedName>
</protein>
<dbReference type="PANTHER" id="PTHR34605">
    <property type="entry name" value="PHAGE_INTEGRASE DOMAIN-CONTAINING PROTEIN"/>
    <property type="match status" value="1"/>
</dbReference>
<reference evidence="2 3" key="1">
    <citation type="journal article" date="2024" name="Science">
        <title>Giant polyketide synthase enzymes in the biosynthesis of giant marine polyether toxins.</title>
        <authorList>
            <person name="Fallon T.R."/>
            <person name="Shende V.V."/>
            <person name="Wierzbicki I.H."/>
            <person name="Pendleton A.L."/>
            <person name="Watervoot N.F."/>
            <person name="Auber R.P."/>
            <person name="Gonzalez D.J."/>
            <person name="Wisecaver J.H."/>
            <person name="Moore B.S."/>
        </authorList>
    </citation>
    <scope>NUCLEOTIDE SEQUENCE [LARGE SCALE GENOMIC DNA]</scope>
    <source>
        <strain evidence="2 3">12B1</strain>
    </source>
</reference>
<dbReference type="PANTHER" id="PTHR34605:SF4">
    <property type="entry name" value="DNA ADENINE METHYLTRANSFERASE"/>
    <property type="match status" value="1"/>
</dbReference>
<dbReference type="GO" id="GO:0006310">
    <property type="term" value="P:DNA recombination"/>
    <property type="evidence" value="ECO:0007669"/>
    <property type="project" value="UniProtKB-KW"/>
</dbReference>
<keyword evidence="3" id="KW-1185">Reference proteome</keyword>
<keyword evidence="1" id="KW-0233">DNA recombination</keyword>
<name>A0AB34IYI2_PRYPA</name>
<gene>
    <name evidence="2" type="ORF">AB1Y20_006697</name>
</gene>
<evidence type="ECO:0000313" key="2">
    <source>
        <dbReference type="EMBL" id="KAL1510388.1"/>
    </source>
</evidence>